<feature type="region of interest" description="Disordered" evidence="1">
    <location>
        <begin position="255"/>
        <end position="328"/>
    </location>
</feature>
<dbReference type="EMBL" id="ML993632">
    <property type="protein sequence ID" value="KAF2159818.1"/>
    <property type="molecule type" value="Genomic_DNA"/>
</dbReference>
<evidence type="ECO:0000256" key="1">
    <source>
        <dbReference type="SAM" id="MobiDB-lite"/>
    </source>
</evidence>
<proteinExistence type="predicted"/>
<dbReference type="RefSeq" id="XP_033660707.1">
    <property type="nucleotide sequence ID" value="XM_033814478.1"/>
</dbReference>
<reference evidence="2" key="1">
    <citation type="journal article" date="2020" name="Stud. Mycol.">
        <title>101 Dothideomycetes genomes: a test case for predicting lifestyles and emergence of pathogens.</title>
        <authorList>
            <person name="Haridas S."/>
            <person name="Albert R."/>
            <person name="Binder M."/>
            <person name="Bloem J."/>
            <person name="Labutti K."/>
            <person name="Salamov A."/>
            <person name="Andreopoulos B."/>
            <person name="Baker S."/>
            <person name="Barry K."/>
            <person name="Bills G."/>
            <person name="Bluhm B."/>
            <person name="Cannon C."/>
            <person name="Castanera R."/>
            <person name="Culley D."/>
            <person name="Daum C."/>
            <person name="Ezra D."/>
            <person name="Gonzalez J."/>
            <person name="Henrissat B."/>
            <person name="Kuo A."/>
            <person name="Liang C."/>
            <person name="Lipzen A."/>
            <person name="Lutzoni F."/>
            <person name="Magnuson J."/>
            <person name="Mondo S."/>
            <person name="Nolan M."/>
            <person name="Ohm R."/>
            <person name="Pangilinan J."/>
            <person name="Park H.-J."/>
            <person name="Ramirez L."/>
            <person name="Alfaro M."/>
            <person name="Sun H."/>
            <person name="Tritt A."/>
            <person name="Yoshinaga Y."/>
            <person name="Zwiers L.-H."/>
            <person name="Turgeon B."/>
            <person name="Goodwin S."/>
            <person name="Spatafora J."/>
            <person name="Crous P."/>
            <person name="Grigoriev I."/>
        </authorList>
    </citation>
    <scope>NUCLEOTIDE SEQUENCE</scope>
    <source>
        <strain evidence="2">ATCC 36951</strain>
    </source>
</reference>
<dbReference type="AlphaFoldDB" id="A0A6A6C0M0"/>
<protein>
    <submittedName>
        <fullName evidence="2">Uncharacterized protein</fullName>
    </submittedName>
</protein>
<organism evidence="2 3">
    <name type="scientific">Zasmidium cellare ATCC 36951</name>
    <dbReference type="NCBI Taxonomy" id="1080233"/>
    <lineage>
        <taxon>Eukaryota</taxon>
        <taxon>Fungi</taxon>
        <taxon>Dikarya</taxon>
        <taxon>Ascomycota</taxon>
        <taxon>Pezizomycotina</taxon>
        <taxon>Dothideomycetes</taxon>
        <taxon>Dothideomycetidae</taxon>
        <taxon>Mycosphaerellales</taxon>
        <taxon>Mycosphaerellaceae</taxon>
        <taxon>Zasmidium</taxon>
    </lineage>
</organism>
<keyword evidence="3" id="KW-1185">Reference proteome</keyword>
<name>A0A6A6C0M0_ZASCE</name>
<evidence type="ECO:0000313" key="2">
    <source>
        <dbReference type="EMBL" id="KAF2159818.1"/>
    </source>
</evidence>
<sequence length="455" mass="48584">MDQQDNEGAGAIEARDGYEEVVLEAHDGRAANWSSDVAQIKLCLSLAQERAGAETLVGVRPVWTSNHVDIGSSPDSIGRVSESVMGSGCVSVAQRLSGSRGHRERPRLPHLSAGINTAAAAGRRSSVIGAGDFGWRTGGKSRRRSSRTRGCDGAAAGACSRSSREHWRVRHGAPWSSPGHELACSTGTALPLLLLRRISDLLARALKLAGGSLLGRCRATCTPNRQSWKVGVVAETETQSLKRVEAWGTAGGGFNARSLGLDQPGRRATQMTPSRARPRRGPRYAAAREKQTRTWHCMDPTAPKPILTSDAALPRPRRPPNRPFSDNGTAQIAVQADASTCARRRARHKAAEFSTKKRLACRCVARRHARETGRSASTQYGAALSHATLIGASPAYCLRASIKPSIGSWPHAILASGMPMDTITSPNRVRTQADPGCQSGCTSCRIDDGVLAQHH</sequence>
<gene>
    <name evidence="2" type="ORF">M409DRAFT_60421</name>
</gene>
<dbReference type="Proteomes" id="UP000799537">
    <property type="component" value="Unassembled WGS sequence"/>
</dbReference>
<evidence type="ECO:0000313" key="3">
    <source>
        <dbReference type="Proteomes" id="UP000799537"/>
    </source>
</evidence>
<accession>A0A6A6C0M0</accession>
<dbReference type="GeneID" id="54567750"/>